<dbReference type="Gene3D" id="3.80.10.10">
    <property type="entry name" value="Ribonuclease Inhibitor"/>
    <property type="match status" value="1"/>
</dbReference>
<keyword evidence="2" id="KW-1185">Reference proteome</keyword>
<comment type="caution">
    <text evidence="1">The sequence shown here is derived from an EMBL/GenBank/DDBJ whole genome shotgun (WGS) entry which is preliminary data.</text>
</comment>
<sequence length="571" mass="64266">MDTETDGNSFPPPPSPSINSFRALVFVLLRYSHSNSFSASIPAPAAGFVKEMSDIDKQIAWHYAQIALLKAKRNAIAPIRRLPNELMIRILTIVAVESDTLFDLRWTKLMYVCRHWHGLALAAQPLWAFVDIQWRGGLERLYGQLDRSGAAPLTLKMDLDKSTPYYLEIILEHSERIRELQLGGESQQVYKLIGRLTSYKFPILSSLSLDASRHLDQLQEDIVRDIPEAILCGGLPSLRELKLDSIGFPWTSLSGLTILALTSCLDSSATSARTFHGLLDMLSSCPQLQTLRLEITIPPPLPDQLYATVELSALAWLFLRERVVSCEMLLNHLRIPPTAAIQLLPLGVRAGVDIRALLVPIRRQMRTIGTRTPVMFKISRPTALYCTMTVCVDTAPRTFIDYDSPDCPFSLDCRPRTETTLREILRKVLKAVPSESITHLEGRDGFEVRSVTWRAAIELLPSLDTIYLQLNPGGTNCINALLDIETRDPEHERFPLVRRLHIRLVRLEREIEPIVTFLNALEEFLQKCRANGNSLGALEFDDRFYMLGGTGQCFGASFPDGGRSCLEWESI</sequence>
<evidence type="ECO:0000313" key="1">
    <source>
        <dbReference type="EMBL" id="KAF7360993.1"/>
    </source>
</evidence>
<gene>
    <name evidence="1" type="ORF">MSAN_01129500</name>
</gene>
<name>A0A8H6YGW1_9AGAR</name>
<evidence type="ECO:0000313" key="2">
    <source>
        <dbReference type="Proteomes" id="UP000623467"/>
    </source>
</evidence>
<dbReference type="InterPro" id="IPR032675">
    <property type="entry name" value="LRR_dom_sf"/>
</dbReference>
<proteinExistence type="predicted"/>
<accession>A0A8H6YGW1</accession>
<dbReference type="AlphaFoldDB" id="A0A8H6YGW1"/>
<reference evidence="1" key="1">
    <citation type="submission" date="2020-05" db="EMBL/GenBank/DDBJ databases">
        <title>Mycena genomes resolve the evolution of fungal bioluminescence.</title>
        <authorList>
            <person name="Tsai I.J."/>
        </authorList>
    </citation>
    <scope>NUCLEOTIDE SEQUENCE</scope>
    <source>
        <strain evidence="1">160909Yilan</strain>
    </source>
</reference>
<dbReference type="OrthoDB" id="3235815at2759"/>
<organism evidence="1 2">
    <name type="scientific">Mycena sanguinolenta</name>
    <dbReference type="NCBI Taxonomy" id="230812"/>
    <lineage>
        <taxon>Eukaryota</taxon>
        <taxon>Fungi</taxon>
        <taxon>Dikarya</taxon>
        <taxon>Basidiomycota</taxon>
        <taxon>Agaricomycotina</taxon>
        <taxon>Agaricomycetes</taxon>
        <taxon>Agaricomycetidae</taxon>
        <taxon>Agaricales</taxon>
        <taxon>Marasmiineae</taxon>
        <taxon>Mycenaceae</taxon>
        <taxon>Mycena</taxon>
    </lineage>
</organism>
<protein>
    <submittedName>
        <fullName evidence="1">F-box domain-containing protein</fullName>
    </submittedName>
</protein>
<dbReference type="SUPFAM" id="SSF52047">
    <property type="entry name" value="RNI-like"/>
    <property type="match status" value="1"/>
</dbReference>
<dbReference type="EMBL" id="JACAZH010000008">
    <property type="protein sequence ID" value="KAF7360993.1"/>
    <property type="molecule type" value="Genomic_DNA"/>
</dbReference>
<dbReference type="Proteomes" id="UP000623467">
    <property type="component" value="Unassembled WGS sequence"/>
</dbReference>